<accession>A0A6A7ARB0</accession>
<evidence type="ECO:0000256" key="1">
    <source>
        <dbReference type="SAM" id="MobiDB-lite"/>
    </source>
</evidence>
<dbReference type="Proteomes" id="UP000799423">
    <property type="component" value="Unassembled WGS sequence"/>
</dbReference>
<reference evidence="2" key="1">
    <citation type="submission" date="2020-01" db="EMBL/GenBank/DDBJ databases">
        <authorList>
            <consortium name="DOE Joint Genome Institute"/>
            <person name="Haridas S."/>
            <person name="Albert R."/>
            <person name="Binder M."/>
            <person name="Bloem J."/>
            <person name="Labutti K."/>
            <person name="Salamov A."/>
            <person name="Andreopoulos B."/>
            <person name="Baker S.E."/>
            <person name="Barry K."/>
            <person name="Bills G."/>
            <person name="Bluhm B.H."/>
            <person name="Cannon C."/>
            <person name="Castanera R."/>
            <person name="Culley D.E."/>
            <person name="Daum C."/>
            <person name="Ezra D."/>
            <person name="Gonzalez J.B."/>
            <person name="Henrissat B."/>
            <person name="Kuo A."/>
            <person name="Liang C."/>
            <person name="Lipzen A."/>
            <person name="Lutzoni F."/>
            <person name="Magnuson J."/>
            <person name="Mondo S."/>
            <person name="Nolan M."/>
            <person name="Ohm R."/>
            <person name="Pangilinan J."/>
            <person name="Park H.-J."/>
            <person name="Ramirez L."/>
            <person name="Alfaro M."/>
            <person name="Sun H."/>
            <person name="Tritt A."/>
            <person name="Yoshinaga Y."/>
            <person name="Zwiers L.-H."/>
            <person name="Turgeon B.G."/>
            <person name="Goodwin S.B."/>
            <person name="Spatafora J.W."/>
            <person name="Crous P.W."/>
            <person name="Grigoriev I.V."/>
        </authorList>
    </citation>
    <scope>NUCLEOTIDE SEQUENCE</scope>
    <source>
        <strain evidence="2">IPT5</strain>
    </source>
</reference>
<evidence type="ECO:0000313" key="2">
    <source>
        <dbReference type="EMBL" id="KAF2844645.1"/>
    </source>
</evidence>
<name>A0A6A7ARB0_9PLEO</name>
<feature type="compositionally biased region" description="Polar residues" evidence="1">
    <location>
        <begin position="113"/>
        <end position="137"/>
    </location>
</feature>
<feature type="region of interest" description="Disordered" evidence="1">
    <location>
        <begin position="113"/>
        <end position="149"/>
    </location>
</feature>
<dbReference type="OrthoDB" id="3778454at2759"/>
<sequence length="362" mass="40383">MATFLHSPMSPGSGTSFSFIEGTSVCDFVHLSDALEVEENKSSKQQNHESQATYTPQMRTFYQPTRLQSPSEPPTARTQLQQSNVRLLELLESVQEELDKQRNLMRDIQNRVSTLEQESDSNTIARSQSIATPAKTTSHARSKSPSKHTSLLPLESRAWWEACQNFAHNCDTPFNATDFLATPRRFSGLQFDFNFDNDAAQTAVAPPASPVPELHEVPVLTPESEEDTDTHRVVALPPPGDAIITRPRAVTFPSIQPTEAGSDILERVVEFSHIKIPRPPILQSPPRSLKSKVSTTALEDCGEEITALPVMPPREPTPVENVKSRGGHRKIKSLFMVKTLLKGRVSGEKEEEWGSRKLYIHR</sequence>
<organism evidence="2 3">
    <name type="scientific">Plenodomus tracheiphilus IPT5</name>
    <dbReference type="NCBI Taxonomy" id="1408161"/>
    <lineage>
        <taxon>Eukaryota</taxon>
        <taxon>Fungi</taxon>
        <taxon>Dikarya</taxon>
        <taxon>Ascomycota</taxon>
        <taxon>Pezizomycotina</taxon>
        <taxon>Dothideomycetes</taxon>
        <taxon>Pleosporomycetidae</taxon>
        <taxon>Pleosporales</taxon>
        <taxon>Pleosporineae</taxon>
        <taxon>Leptosphaeriaceae</taxon>
        <taxon>Plenodomus</taxon>
    </lineage>
</organism>
<dbReference type="EMBL" id="MU006369">
    <property type="protein sequence ID" value="KAF2844645.1"/>
    <property type="molecule type" value="Genomic_DNA"/>
</dbReference>
<evidence type="ECO:0000313" key="3">
    <source>
        <dbReference type="Proteomes" id="UP000799423"/>
    </source>
</evidence>
<dbReference type="AlphaFoldDB" id="A0A6A7ARB0"/>
<protein>
    <submittedName>
        <fullName evidence="2">Uncharacterized protein</fullName>
    </submittedName>
</protein>
<keyword evidence="3" id="KW-1185">Reference proteome</keyword>
<gene>
    <name evidence="2" type="ORF">T440DRAFT_314958</name>
</gene>
<proteinExistence type="predicted"/>